<reference evidence="1 2" key="1">
    <citation type="journal article" date="2016" name="DNA Res.">
        <title>Genome sequence of Aspergillus luchuensis NBRC 4314.</title>
        <authorList>
            <person name="Yamada O."/>
            <person name="Machida M."/>
            <person name="Hosoyama A."/>
            <person name="Goto M."/>
            <person name="Takahashi T."/>
            <person name="Futagami T."/>
            <person name="Yamagata Y."/>
            <person name="Takeuchi M."/>
            <person name="Kobayashi T."/>
            <person name="Koike H."/>
            <person name="Abe K."/>
            <person name="Asai K."/>
            <person name="Arita M."/>
            <person name="Fujita N."/>
            <person name="Fukuda K."/>
            <person name="Higa K."/>
            <person name="Horikawa H."/>
            <person name="Ishikawa T."/>
            <person name="Jinno K."/>
            <person name="Kato Y."/>
            <person name="Kirimura K."/>
            <person name="Mizutani O."/>
            <person name="Nakasone K."/>
            <person name="Sano M."/>
            <person name="Shiraishi Y."/>
            <person name="Tsukahara M."/>
            <person name="Gomi K."/>
        </authorList>
    </citation>
    <scope>NUCLEOTIDE SEQUENCE [LARGE SCALE GENOMIC DNA]</scope>
    <source>
        <strain evidence="1 2">RIB 2604</strain>
    </source>
</reference>
<dbReference type="AlphaFoldDB" id="A0A146FYJ1"/>
<comment type="caution">
    <text evidence="1">The sequence shown here is derived from an EMBL/GenBank/DDBJ whole genome shotgun (WGS) entry which is preliminary data.</text>
</comment>
<evidence type="ECO:0008006" key="3">
    <source>
        <dbReference type="Google" id="ProtNLM"/>
    </source>
</evidence>
<dbReference type="EMBL" id="BCWF01000032">
    <property type="protein sequence ID" value="GAT30099.1"/>
    <property type="molecule type" value="Genomic_DNA"/>
</dbReference>
<reference evidence="2" key="2">
    <citation type="submission" date="2016-02" db="EMBL/GenBank/DDBJ databases">
        <title>Genome sequencing of Aspergillus luchuensis NBRC 4314.</title>
        <authorList>
            <person name="Yamada O."/>
        </authorList>
    </citation>
    <scope>NUCLEOTIDE SEQUENCE [LARGE SCALE GENOMIC DNA]</scope>
    <source>
        <strain evidence="2">RIB 2604</strain>
    </source>
</reference>
<accession>A0A146FYJ1</accession>
<organism evidence="1 2">
    <name type="scientific">Aspergillus kawachii</name>
    <name type="common">White koji mold</name>
    <name type="synonym">Aspergillus awamori var. kawachi</name>
    <dbReference type="NCBI Taxonomy" id="1069201"/>
    <lineage>
        <taxon>Eukaryota</taxon>
        <taxon>Fungi</taxon>
        <taxon>Dikarya</taxon>
        <taxon>Ascomycota</taxon>
        <taxon>Pezizomycotina</taxon>
        <taxon>Eurotiomycetes</taxon>
        <taxon>Eurotiomycetidae</taxon>
        <taxon>Eurotiales</taxon>
        <taxon>Aspergillaceae</taxon>
        <taxon>Aspergillus</taxon>
        <taxon>Aspergillus subgen. Circumdati</taxon>
    </lineage>
</organism>
<evidence type="ECO:0000313" key="1">
    <source>
        <dbReference type="EMBL" id="GAT30099.1"/>
    </source>
</evidence>
<sequence>MSDPDAKKKTEEVEKDSWAGSFALPETQDDWKMLEKLGKLKNSTLHSIKKMASGSKVLQVPRGKYYASDEAIVNAALLLFLQAVTGLSGNHDVKWTIERVSFKLDFTNARFTTITDGAMVTKNSGKTRGLCEVKRKQLGHTDQSAATVSKQETAELVGLIKNNGSTVFLNGHHHLTSQYANEIYLLFAKAQVSYHEYLKKGAIGNDDFLVIQRCGPWRVNDPACMEQLAVIILAIVLLADKARFVS</sequence>
<evidence type="ECO:0000313" key="2">
    <source>
        <dbReference type="Proteomes" id="UP000075230"/>
    </source>
</evidence>
<name>A0A146FYJ1_ASPKA</name>
<dbReference type="Proteomes" id="UP000075230">
    <property type="component" value="Unassembled WGS sequence"/>
</dbReference>
<proteinExistence type="predicted"/>
<protein>
    <recommendedName>
        <fullName evidence="3">Fungal-type protein kinase domain-containing protein</fullName>
    </recommendedName>
</protein>
<gene>
    <name evidence="1" type="ORF">RIB2604_03300710</name>
</gene>
<dbReference type="VEuPathDB" id="FungiDB:ASPFODRAFT_137603"/>